<keyword evidence="6 10" id="KW-0133">Cell shape</keyword>
<keyword evidence="2 14" id="KW-0436">Ligase</keyword>
<evidence type="ECO:0000259" key="13">
    <source>
        <dbReference type="Pfam" id="PF08245"/>
    </source>
</evidence>
<dbReference type="NCBIfam" id="TIGR01143">
    <property type="entry name" value="murF"/>
    <property type="match status" value="1"/>
</dbReference>
<feature type="domain" description="Mur ligase central" evidence="13">
    <location>
        <begin position="105"/>
        <end position="249"/>
    </location>
</feature>
<evidence type="ECO:0000259" key="11">
    <source>
        <dbReference type="Pfam" id="PF01225"/>
    </source>
</evidence>
<dbReference type="InterPro" id="IPR005863">
    <property type="entry name" value="UDP-N-AcMur_synth"/>
</dbReference>
<sequence length="453" mass="50077">MMNFFTANKIETSYDGISSLPPYSGVSIDTRTLMPGELFIALDGNNFKGHQFVQEALKKGACAAVQSFEAPFVDSRVFLVKDPLAVLQNIAQQHRKIIKGVCYAVTGSVGKTTTKEGLAHVLKHFGKTYASASSYNNHIGVPLSIANCPAETQYTVFEIGTNHPGEISPLVSYVNPDVSVLTSICEAHIENFENLQSIAQEKFEIFSGKIGILPTHCPFKALLDQKDIHWITYGMNEGDVHVEYLNEVNSILRVKTPWGALTYRPSSFCPHWIEGNLGILAALLSEKIDLQKAAESLSSFFPLKGRGALMHYDTLNITCIDESYNAAPLAMRACIQAFGVRDVPGRKILLLGEMGELGDHGPKLHKDLTNYIENAKAAHIFLVGKLFEESAKILSKKGHSVYWGMEIFSLFNALKSLLISSDTLLVKGKNAAKMNKIFQFLEEWNNSKKNQEI</sequence>
<protein>
    <recommendedName>
        <fullName evidence="10">UDP-N-acetylmuramoyl-tripeptide--D-alanyl-D-alanine ligase</fullName>
        <ecNumber evidence="10">6.3.2.10</ecNumber>
    </recommendedName>
</protein>
<dbReference type="GO" id="GO:0047480">
    <property type="term" value="F:UDP-N-acetylmuramoyl-tripeptide-D-alanyl-D-alanine ligase activity"/>
    <property type="evidence" value="ECO:0007669"/>
    <property type="project" value="UniProtKB-EC"/>
</dbReference>
<dbReference type="GO" id="GO:0051301">
    <property type="term" value="P:cell division"/>
    <property type="evidence" value="ECO:0007669"/>
    <property type="project" value="UniProtKB-KW"/>
</dbReference>
<dbReference type="InterPro" id="IPR004101">
    <property type="entry name" value="Mur_ligase_C"/>
</dbReference>
<dbReference type="SUPFAM" id="SSF53623">
    <property type="entry name" value="MurD-like peptide ligases, catalytic domain"/>
    <property type="match status" value="1"/>
</dbReference>
<keyword evidence="4" id="KW-0547">Nucleotide-binding</keyword>
<keyword evidence="15" id="KW-1185">Reference proteome</keyword>
<evidence type="ECO:0000259" key="12">
    <source>
        <dbReference type="Pfam" id="PF02875"/>
    </source>
</evidence>
<dbReference type="Pfam" id="PF01225">
    <property type="entry name" value="Mur_ligase"/>
    <property type="match status" value="1"/>
</dbReference>
<evidence type="ECO:0000256" key="2">
    <source>
        <dbReference type="ARBA" id="ARBA00022598"/>
    </source>
</evidence>
<dbReference type="SUPFAM" id="SSF63418">
    <property type="entry name" value="MurE/MurF N-terminal domain"/>
    <property type="match status" value="1"/>
</dbReference>
<evidence type="ECO:0000256" key="6">
    <source>
        <dbReference type="ARBA" id="ARBA00022960"/>
    </source>
</evidence>
<comment type="subcellular location">
    <subcellularLocation>
        <location evidence="10">Cytoplasm</location>
    </subcellularLocation>
</comment>
<evidence type="ECO:0000256" key="4">
    <source>
        <dbReference type="ARBA" id="ARBA00022741"/>
    </source>
</evidence>
<dbReference type="InterPro" id="IPR000713">
    <property type="entry name" value="Mur_ligase_N"/>
</dbReference>
<keyword evidence="8 10" id="KW-0131">Cell cycle</keyword>
<evidence type="ECO:0000256" key="1">
    <source>
        <dbReference type="ARBA" id="ARBA00022490"/>
    </source>
</evidence>
<dbReference type="Pfam" id="PF08245">
    <property type="entry name" value="Mur_ligase_M"/>
    <property type="match status" value="1"/>
</dbReference>
<dbReference type="InterPro" id="IPR051046">
    <property type="entry name" value="MurCDEF_CellWall_CoF430Synth"/>
</dbReference>
<dbReference type="UniPathway" id="UPA00219"/>
<dbReference type="AlphaFoldDB" id="A0A061JGD4"/>
<dbReference type="RefSeq" id="WP_024161408.1">
    <property type="nucleotide sequence ID" value="NZ_ARPM03000125.1"/>
</dbReference>
<proteinExistence type="predicted"/>
<feature type="domain" description="Mur ligase N-terminal catalytic" evidence="11">
    <location>
        <begin position="23"/>
        <end position="88"/>
    </location>
</feature>
<keyword evidence="9 10" id="KW-0961">Cell wall biogenesis/degradation</keyword>
<evidence type="ECO:0000313" key="14">
    <source>
        <dbReference type="EMBL" id="ETZ05020.1"/>
    </source>
</evidence>
<dbReference type="SUPFAM" id="SSF53244">
    <property type="entry name" value="MurD-like peptide ligases, peptide-binding domain"/>
    <property type="match status" value="1"/>
</dbReference>
<dbReference type="InterPro" id="IPR035911">
    <property type="entry name" value="MurE/MurF_N"/>
</dbReference>
<evidence type="ECO:0000256" key="3">
    <source>
        <dbReference type="ARBA" id="ARBA00022618"/>
    </source>
</evidence>
<comment type="caution">
    <text evidence="14">The sequence shown here is derived from an EMBL/GenBank/DDBJ whole genome shotgun (WGS) entry which is preliminary data.</text>
</comment>
<accession>A0A061JGD4</accession>
<evidence type="ECO:0000256" key="9">
    <source>
        <dbReference type="ARBA" id="ARBA00023316"/>
    </source>
</evidence>
<evidence type="ECO:0000256" key="10">
    <source>
        <dbReference type="RuleBase" id="RU004136"/>
    </source>
</evidence>
<dbReference type="Pfam" id="PF02875">
    <property type="entry name" value="Mur_ligase_C"/>
    <property type="match status" value="1"/>
</dbReference>
<evidence type="ECO:0000256" key="8">
    <source>
        <dbReference type="ARBA" id="ARBA00023306"/>
    </source>
</evidence>
<dbReference type="GO" id="GO:0008360">
    <property type="term" value="P:regulation of cell shape"/>
    <property type="evidence" value="ECO:0007669"/>
    <property type="project" value="UniProtKB-KW"/>
</dbReference>
<evidence type="ECO:0000313" key="15">
    <source>
        <dbReference type="Proteomes" id="UP000026922"/>
    </source>
</evidence>
<keyword evidence="3 10" id="KW-0132">Cell division</keyword>
<gene>
    <name evidence="14" type="ORF">K737_300563</name>
</gene>
<keyword evidence="1" id="KW-0963">Cytoplasm</keyword>
<dbReference type="GO" id="GO:0008766">
    <property type="term" value="F:UDP-N-acetylmuramoylalanyl-D-glutamyl-2,6-diaminopimelate-D-alanyl-D-alanine ligase activity"/>
    <property type="evidence" value="ECO:0007669"/>
    <property type="project" value="RHEA"/>
</dbReference>
<keyword evidence="5" id="KW-0067">ATP-binding</keyword>
<dbReference type="GO" id="GO:0009252">
    <property type="term" value="P:peptidoglycan biosynthetic process"/>
    <property type="evidence" value="ECO:0007669"/>
    <property type="project" value="UniProtKB-UniPathway"/>
</dbReference>
<dbReference type="PANTHER" id="PTHR43024:SF1">
    <property type="entry name" value="UDP-N-ACETYLMURAMOYL-TRIPEPTIDE--D-ALANYL-D-ALANINE LIGASE"/>
    <property type="match status" value="1"/>
</dbReference>
<evidence type="ECO:0000256" key="7">
    <source>
        <dbReference type="ARBA" id="ARBA00022984"/>
    </source>
</evidence>
<dbReference type="GO" id="GO:0005737">
    <property type="term" value="C:cytoplasm"/>
    <property type="evidence" value="ECO:0007669"/>
    <property type="project" value="UniProtKB-SubCell"/>
</dbReference>
<comment type="pathway">
    <text evidence="10">Cell wall biogenesis; peptidoglycan biosynthesis.</text>
</comment>
<name>A0A061JGD4_9PROT</name>
<dbReference type="GO" id="GO:0071555">
    <property type="term" value="P:cell wall organization"/>
    <property type="evidence" value="ECO:0007669"/>
    <property type="project" value="UniProtKB-KW"/>
</dbReference>
<dbReference type="Gene3D" id="3.40.1390.10">
    <property type="entry name" value="MurE/MurF, N-terminal domain"/>
    <property type="match status" value="1"/>
</dbReference>
<dbReference type="InterPro" id="IPR036615">
    <property type="entry name" value="Mur_ligase_C_dom_sf"/>
</dbReference>
<organism evidence="14 15">
    <name type="scientific">Holospora undulata HU1</name>
    <dbReference type="NCBI Taxonomy" id="1321371"/>
    <lineage>
        <taxon>Bacteria</taxon>
        <taxon>Pseudomonadati</taxon>
        <taxon>Pseudomonadota</taxon>
        <taxon>Alphaproteobacteria</taxon>
        <taxon>Holosporales</taxon>
        <taxon>Holosporaceae</taxon>
        <taxon>Holospora</taxon>
    </lineage>
</organism>
<dbReference type="GO" id="GO:0005524">
    <property type="term" value="F:ATP binding"/>
    <property type="evidence" value="ECO:0007669"/>
    <property type="project" value="UniProtKB-KW"/>
</dbReference>
<feature type="domain" description="Mur ligase C-terminal" evidence="12">
    <location>
        <begin position="317"/>
        <end position="429"/>
    </location>
</feature>
<keyword evidence="7 10" id="KW-0573">Peptidoglycan synthesis</keyword>
<dbReference type="PANTHER" id="PTHR43024">
    <property type="entry name" value="UDP-N-ACETYLMURAMOYL-TRIPEPTIDE--D-ALANYL-D-ALANINE LIGASE"/>
    <property type="match status" value="1"/>
</dbReference>
<dbReference type="EMBL" id="ARPM03000125">
    <property type="protein sequence ID" value="ETZ05020.1"/>
    <property type="molecule type" value="Genomic_DNA"/>
</dbReference>
<dbReference type="Gene3D" id="3.40.1190.10">
    <property type="entry name" value="Mur-like, catalytic domain"/>
    <property type="match status" value="1"/>
</dbReference>
<comment type="function">
    <text evidence="10">Involved in cell wall formation. Catalyzes the final step in the synthesis of UDP-N-acetylmuramoyl-pentapeptide, the precursor of murein.</text>
</comment>
<comment type="catalytic activity">
    <reaction evidence="10">
        <text>D-alanyl-D-alanine + UDP-N-acetyl-alpha-D-muramoyl-L-alanyl-gamma-D-glutamyl-meso-2,6-diaminopimelate + ATP = UDP-N-acetyl-alpha-D-muramoyl-L-alanyl-gamma-D-glutamyl-meso-2,6-diaminopimeloyl-D-alanyl-D-alanine + ADP + phosphate + H(+)</text>
        <dbReference type="Rhea" id="RHEA:28374"/>
        <dbReference type="ChEBI" id="CHEBI:15378"/>
        <dbReference type="ChEBI" id="CHEBI:30616"/>
        <dbReference type="ChEBI" id="CHEBI:43474"/>
        <dbReference type="ChEBI" id="CHEBI:57822"/>
        <dbReference type="ChEBI" id="CHEBI:61386"/>
        <dbReference type="ChEBI" id="CHEBI:83905"/>
        <dbReference type="ChEBI" id="CHEBI:456216"/>
        <dbReference type="EC" id="6.3.2.10"/>
    </reaction>
</comment>
<reference evidence="14 15" key="1">
    <citation type="journal article" date="2013" name="Genome Announc.">
        <title>Draft Genome Sequence of Holospora undulata Strain HU1, a Micronucleus-Specific Symbiont of the Ciliate Paramecium caudatum.</title>
        <authorList>
            <person name="Dohra H."/>
            <person name="Suzuki H."/>
            <person name="Suzuki T."/>
            <person name="Tanaka K."/>
            <person name="Fujishima M."/>
        </authorList>
    </citation>
    <scope>NUCLEOTIDE SEQUENCE [LARGE SCALE GENOMIC DNA]</scope>
    <source>
        <strain evidence="14 15">HU1</strain>
    </source>
</reference>
<evidence type="ECO:0000256" key="5">
    <source>
        <dbReference type="ARBA" id="ARBA00022840"/>
    </source>
</evidence>
<dbReference type="InterPro" id="IPR036565">
    <property type="entry name" value="Mur-like_cat_sf"/>
</dbReference>
<dbReference type="InterPro" id="IPR013221">
    <property type="entry name" value="Mur_ligase_cen"/>
</dbReference>
<dbReference type="EC" id="6.3.2.10" evidence="10"/>
<dbReference type="Proteomes" id="UP000026922">
    <property type="component" value="Unassembled WGS sequence"/>
</dbReference>
<dbReference type="Gene3D" id="3.90.190.20">
    <property type="entry name" value="Mur ligase, C-terminal domain"/>
    <property type="match status" value="1"/>
</dbReference>